<keyword evidence="7" id="KW-1185">Reference proteome</keyword>
<dbReference type="CDD" id="cd06779">
    <property type="entry name" value="cpPDZ_Deg_HtrA-like"/>
    <property type="match status" value="1"/>
</dbReference>
<dbReference type="Gene3D" id="2.30.42.10">
    <property type="match status" value="2"/>
</dbReference>
<dbReference type="InterPro" id="IPR001478">
    <property type="entry name" value="PDZ"/>
</dbReference>
<feature type="domain" description="PDZ" evidence="5">
    <location>
        <begin position="234"/>
        <end position="322"/>
    </location>
</feature>
<dbReference type="InterPro" id="IPR001940">
    <property type="entry name" value="Peptidase_S1C"/>
</dbReference>
<dbReference type="InterPro" id="IPR051201">
    <property type="entry name" value="Chloro_Bact_Ser_Proteases"/>
</dbReference>
<dbReference type="InterPro" id="IPR009003">
    <property type="entry name" value="Peptidase_S1_PA"/>
</dbReference>
<comment type="caution">
    <text evidence="6">The sequence shown here is derived from an EMBL/GenBank/DDBJ whole genome shotgun (WGS) entry which is preliminary data.</text>
</comment>
<dbReference type="SUPFAM" id="SSF53474">
    <property type="entry name" value="alpha/beta-Hydrolases"/>
    <property type="match status" value="1"/>
</dbReference>
<dbReference type="PANTHER" id="PTHR43343">
    <property type="entry name" value="PEPTIDASE S12"/>
    <property type="match status" value="1"/>
</dbReference>
<dbReference type="RefSeq" id="WP_146434860.1">
    <property type="nucleotide sequence ID" value="NZ_SJPF01000004.1"/>
</dbReference>
<dbReference type="Pfam" id="PF13180">
    <property type="entry name" value="PDZ_2"/>
    <property type="match status" value="2"/>
</dbReference>
<dbReference type="InterPro" id="IPR036034">
    <property type="entry name" value="PDZ_sf"/>
</dbReference>
<dbReference type="InterPro" id="IPR029058">
    <property type="entry name" value="AB_hydrolase_fold"/>
</dbReference>
<feature type="signal peptide" evidence="4">
    <location>
        <begin position="1"/>
        <end position="26"/>
    </location>
</feature>
<feature type="domain" description="PDZ" evidence="5">
    <location>
        <begin position="324"/>
        <end position="411"/>
    </location>
</feature>
<dbReference type="GO" id="GO:0004252">
    <property type="term" value="F:serine-type endopeptidase activity"/>
    <property type="evidence" value="ECO:0007669"/>
    <property type="project" value="InterPro"/>
</dbReference>
<evidence type="ECO:0000313" key="7">
    <source>
        <dbReference type="Proteomes" id="UP000318878"/>
    </source>
</evidence>
<dbReference type="Proteomes" id="UP000318878">
    <property type="component" value="Unassembled WGS sequence"/>
</dbReference>
<name>A0A5C5V161_9BACT</name>
<evidence type="ECO:0000256" key="3">
    <source>
        <dbReference type="ARBA" id="ARBA00022801"/>
    </source>
</evidence>
<organism evidence="6 7">
    <name type="scientific">Blastopirellula retiformator</name>
    <dbReference type="NCBI Taxonomy" id="2527970"/>
    <lineage>
        <taxon>Bacteria</taxon>
        <taxon>Pseudomonadati</taxon>
        <taxon>Planctomycetota</taxon>
        <taxon>Planctomycetia</taxon>
        <taxon>Pirellulales</taxon>
        <taxon>Pirellulaceae</taxon>
        <taxon>Blastopirellula</taxon>
    </lineage>
</organism>
<keyword evidence="4" id="KW-0732">Signal</keyword>
<evidence type="ECO:0000256" key="4">
    <source>
        <dbReference type="SAM" id="SignalP"/>
    </source>
</evidence>
<proteinExistence type="inferred from homology"/>
<feature type="chain" id="PRO_5022802168" evidence="4">
    <location>
        <begin position="27"/>
        <end position="653"/>
    </location>
</feature>
<dbReference type="Gene3D" id="3.40.50.1820">
    <property type="entry name" value="alpha/beta hydrolase"/>
    <property type="match status" value="1"/>
</dbReference>
<gene>
    <name evidence="6" type="primary">degQ_4</name>
    <name evidence="6" type="ORF">Enr8_40570</name>
</gene>
<dbReference type="SMART" id="SM00228">
    <property type="entry name" value="PDZ"/>
    <property type="match status" value="2"/>
</dbReference>
<evidence type="ECO:0000256" key="1">
    <source>
        <dbReference type="ARBA" id="ARBA00010541"/>
    </source>
</evidence>
<dbReference type="EC" id="3.4.21.107" evidence="6"/>
<dbReference type="AlphaFoldDB" id="A0A5C5V161"/>
<sequence length="653" mass="69353" precursor="true">MNKKSSFAWLLLTLGLCGSLTTVGQAADDLNSLEQQALRDAVAAAAPSVLQIETVGGLEKVGDQLAGGGPCSALVVTEDGYLLSSSYNFVHKPTSILASLPSGKRTAAKIVAQDHSRNLVLLKVTADEPLPVPTFVPREELRVGQWAIAVGKSFSPEHPNASIGVVSALNRVWGKAIQSDAKISPNNYGGALVDIQGRVIGVITSLSPQATGPQAGADWYDSGIGFAVPVTEMLPRLEKLQAGDDLRQGLLGISLKGNDVMADMPAIGAVRYNSPAQEAGIEAGDLITAVGGKPVVNQAQLKHLLEPMYAGDVVALTLKRGEETVELKATLTDLLVPYAHPFLGILPIRDAEGVVVRDVFEGSPAAKAGLAAGDVIVKVNDKPAASAAELRTQIATQDPDAAIQLVYRRGEEEKEAEIMLGTLPTAIPGELPLAWTKEPEQPAQPPKTGEIEVRLAEEPNAAFAWIPDDYSGDRRYNLVVLVQEPGEVDKQATIDAWKEACQKTGTILLSVSPASKERWTPSETGVIRKCIEQLAGKYSIAPLRTTLVGISSGGAMAYMTAFENREAIAGVVTMTAPVPRGVQPPNNDPLHRLAIFTLYDDKSPQAGQLKKLDEALAKMKFPVTHRGVGSGADKLTAEDRTAITRWLDSLDRI</sequence>
<keyword evidence="2 6" id="KW-0645">Protease</keyword>
<dbReference type="SUPFAM" id="SSF50156">
    <property type="entry name" value="PDZ domain-like"/>
    <property type="match status" value="2"/>
</dbReference>
<dbReference type="Pfam" id="PF13365">
    <property type="entry name" value="Trypsin_2"/>
    <property type="match status" value="1"/>
</dbReference>
<dbReference type="EMBL" id="SJPF01000004">
    <property type="protein sequence ID" value="TWT32131.1"/>
    <property type="molecule type" value="Genomic_DNA"/>
</dbReference>
<reference evidence="6 7" key="1">
    <citation type="submission" date="2019-02" db="EMBL/GenBank/DDBJ databases">
        <title>Deep-cultivation of Planctomycetes and their phenomic and genomic characterization uncovers novel biology.</title>
        <authorList>
            <person name="Wiegand S."/>
            <person name="Jogler M."/>
            <person name="Boedeker C."/>
            <person name="Pinto D."/>
            <person name="Vollmers J."/>
            <person name="Rivas-Marin E."/>
            <person name="Kohn T."/>
            <person name="Peeters S.H."/>
            <person name="Heuer A."/>
            <person name="Rast P."/>
            <person name="Oberbeckmann S."/>
            <person name="Bunk B."/>
            <person name="Jeske O."/>
            <person name="Meyerdierks A."/>
            <person name="Storesund J.E."/>
            <person name="Kallscheuer N."/>
            <person name="Luecker S."/>
            <person name="Lage O.M."/>
            <person name="Pohl T."/>
            <person name="Merkel B.J."/>
            <person name="Hornburger P."/>
            <person name="Mueller R.-W."/>
            <person name="Bruemmer F."/>
            <person name="Labrenz M."/>
            <person name="Spormann A.M."/>
            <person name="Op Den Camp H."/>
            <person name="Overmann J."/>
            <person name="Amann R."/>
            <person name="Jetten M.S.M."/>
            <person name="Mascher T."/>
            <person name="Medema M.H."/>
            <person name="Devos D.P."/>
            <person name="Kaster A.-K."/>
            <person name="Ovreas L."/>
            <person name="Rohde M."/>
            <person name="Galperin M.Y."/>
            <person name="Jogler C."/>
        </authorList>
    </citation>
    <scope>NUCLEOTIDE SEQUENCE [LARGE SCALE GENOMIC DNA]</scope>
    <source>
        <strain evidence="6 7">Enr8</strain>
    </source>
</reference>
<evidence type="ECO:0000313" key="6">
    <source>
        <dbReference type="EMBL" id="TWT32131.1"/>
    </source>
</evidence>
<evidence type="ECO:0000259" key="5">
    <source>
        <dbReference type="PROSITE" id="PS50106"/>
    </source>
</evidence>
<evidence type="ECO:0000256" key="2">
    <source>
        <dbReference type="ARBA" id="ARBA00022670"/>
    </source>
</evidence>
<dbReference type="PANTHER" id="PTHR43343:SF3">
    <property type="entry name" value="PROTEASE DO-LIKE 8, CHLOROPLASTIC"/>
    <property type="match status" value="1"/>
</dbReference>
<dbReference type="SUPFAM" id="SSF50494">
    <property type="entry name" value="Trypsin-like serine proteases"/>
    <property type="match status" value="1"/>
</dbReference>
<comment type="similarity">
    <text evidence="1">Belongs to the peptidase S1C family.</text>
</comment>
<dbReference type="PROSITE" id="PS50106">
    <property type="entry name" value="PDZ"/>
    <property type="match status" value="2"/>
</dbReference>
<accession>A0A5C5V161</accession>
<dbReference type="InterPro" id="IPR043504">
    <property type="entry name" value="Peptidase_S1_PA_chymotrypsin"/>
</dbReference>
<dbReference type="GO" id="GO:0006508">
    <property type="term" value="P:proteolysis"/>
    <property type="evidence" value="ECO:0007669"/>
    <property type="project" value="UniProtKB-KW"/>
</dbReference>
<keyword evidence="3 6" id="KW-0378">Hydrolase</keyword>
<protein>
    <submittedName>
        <fullName evidence="6">Periplasmic pH-dependent serine endoprotease DegQ</fullName>
        <ecNumber evidence="6">3.4.21.107</ecNumber>
    </submittedName>
</protein>
<dbReference type="PRINTS" id="PR00834">
    <property type="entry name" value="PROTEASES2C"/>
</dbReference>
<dbReference type="Gene3D" id="2.40.10.10">
    <property type="entry name" value="Trypsin-like serine proteases"/>
    <property type="match status" value="2"/>
</dbReference>
<dbReference type="OrthoDB" id="248175at2"/>